<dbReference type="STRING" id="758820.SAMN00777080_2750"/>
<dbReference type="OrthoDB" id="1090702at2"/>
<evidence type="ECO:0000313" key="2">
    <source>
        <dbReference type="EMBL" id="SMD44135.1"/>
    </source>
</evidence>
<evidence type="ECO:0000313" key="3">
    <source>
        <dbReference type="Proteomes" id="UP000192333"/>
    </source>
</evidence>
<name>A0A1W2H5B8_9BACT</name>
<dbReference type="AlphaFoldDB" id="A0A1W2H5B8"/>
<evidence type="ECO:0000256" key="1">
    <source>
        <dbReference type="SAM" id="MobiDB-lite"/>
    </source>
</evidence>
<dbReference type="RefSeq" id="WP_084120966.1">
    <property type="nucleotide sequence ID" value="NZ_LT838813.1"/>
</dbReference>
<reference evidence="3" key="1">
    <citation type="submission" date="2017-04" db="EMBL/GenBank/DDBJ databases">
        <authorList>
            <person name="Varghese N."/>
            <person name="Submissions S."/>
        </authorList>
    </citation>
    <scope>NUCLEOTIDE SEQUENCE [LARGE SCALE GENOMIC DNA]</scope>
    <source>
        <strain evidence="3">DSM 16537</strain>
    </source>
</reference>
<dbReference type="EMBL" id="LT838813">
    <property type="protein sequence ID" value="SMD44135.1"/>
    <property type="molecule type" value="Genomic_DNA"/>
</dbReference>
<organism evidence="2 3">
    <name type="scientific">Aquiflexum balticum DSM 16537</name>
    <dbReference type="NCBI Taxonomy" id="758820"/>
    <lineage>
        <taxon>Bacteria</taxon>
        <taxon>Pseudomonadati</taxon>
        <taxon>Bacteroidota</taxon>
        <taxon>Cytophagia</taxon>
        <taxon>Cytophagales</taxon>
        <taxon>Cyclobacteriaceae</taxon>
        <taxon>Aquiflexum</taxon>
    </lineage>
</organism>
<dbReference type="Proteomes" id="UP000192333">
    <property type="component" value="Chromosome I"/>
</dbReference>
<keyword evidence="3" id="KW-1185">Reference proteome</keyword>
<accession>A0A1W2H5B8</accession>
<feature type="region of interest" description="Disordered" evidence="1">
    <location>
        <begin position="371"/>
        <end position="402"/>
    </location>
</feature>
<sequence>MENSRKYLPVNWVDGMKLNKNHFVKEHLAHTASLVKSVGSMLHPYNYGLLPYWGKTQDFKVSISTDNQNEARVRISSFNAITRGGYLIDLDYETIEGGYLSITLPKVDRVLASNSKEDSSYLLVLRVNPFERTQCGSADMEELPPRLPSSLPTYSLHLMAHEDWKQWVIGDADLPIGRLHHHDGRFSVDEQFIPPCTAVYSHSVLLELHADMERLLGKLEIASIQIIRKIIFKKQQNDMALIVQKVCEQVYQFTAIHAGSFGISKLFQPPVILIECFIALSRVIKNTLDIYEGLGKEELLNYWNESCDIKKGELEVQLSTIANLKYNHQDISSSVEKINFFSKYMDKLFTSMSKLEYIGKRKDAGIFVKEHQDAKDNSSSTRDFQTVEEPPVPSKRKSFFVE</sequence>
<proteinExistence type="predicted"/>
<protein>
    <submittedName>
        <fullName evidence="2">Uncharacterized protein conserved in bacteria</fullName>
    </submittedName>
</protein>
<gene>
    <name evidence="2" type="ORF">SAMN00777080_2750</name>
</gene>